<dbReference type="KEGG" id="tab:CIG75_04180"/>
<dbReference type="PANTHER" id="PTHR33154:SF18">
    <property type="entry name" value="ARSENICAL RESISTANCE OPERON REPRESSOR"/>
    <property type="match status" value="1"/>
</dbReference>
<feature type="domain" description="HTH arsR-type" evidence="4">
    <location>
        <begin position="1"/>
        <end position="97"/>
    </location>
</feature>
<dbReference type="PANTHER" id="PTHR33154">
    <property type="entry name" value="TRANSCRIPTIONAL REGULATOR, ARSR FAMILY"/>
    <property type="match status" value="1"/>
</dbReference>
<dbReference type="Pfam" id="PF01022">
    <property type="entry name" value="HTH_5"/>
    <property type="match status" value="1"/>
</dbReference>
<dbReference type="InterPro" id="IPR036390">
    <property type="entry name" value="WH_DNA-bd_sf"/>
</dbReference>
<evidence type="ECO:0000313" key="5">
    <source>
        <dbReference type="EMBL" id="ASS74260.1"/>
    </source>
</evidence>
<sequence>MQLDLELLAECHKALGDKTRLKILALLRTSELCVCELVPILKITQPAISQHLRKLKTAKLVKERRAGQWVFYSLDGTAYPFLESVLQSLPDLSDEIKMLHATGQKVCCE</sequence>
<organism evidence="5 6">
    <name type="scientific">Tumebacillus algifaecis</name>
    <dbReference type="NCBI Taxonomy" id="1214604"/>
    <lineage>
        <taxon>Bacteria</taxon>
        <taxon>Bacillati</taxon>
        <taxon>Bacillota</taxon>
        <taxon>Bacilli</taxon>
        <taxon>Bacillales</taxon>
        <taxon>Alicyclobacillaceae</taxon>
        <taxon>Tumebacillus</taxon>
    </lineage>
</organism>
<dbReference type="InterPro" id="IPR051081">
    <property type="entry name" value="HTH_MetalResp_TranReg"/>
</dbReference>
<keyword evidence="1" id="KW-0805">Transcription regulation</keyword>
<evidence type="ECO:0000313" key="6">
    <source>
        <dbReference type="Proteomes" id="UP000214688"/>
    </source>
</evidence>
<dbReference type="NCBIfam" id="NF033788">
    <property type="entry name" value="HTH_metalloreg"/>
    <property type="match status" value="1"/>
</dbReference>
<dbReference type="Proteomes" id="UP000214688">
    <property type="component" value="Chromosome"/>
</dbReference>
<dbReference type="PROSITE" id="PS50987">
    <property type="entry name" value="HTH_ARSR_2"/>
    <property type="match status" value="1"/>
</dbReference>
<dbReference type="SMART" id="SM00418">
    <property type="entry name" value="HTH_ARSR"/>
    <property type="match status" value="1"/>
</dbReference>
<evidence type="ECO:0000256" key="2">
    <source>
        <dbReference type="ARBA" id="ARBA00023125"/>
    </source>
</evidence>
<dbReference type="RefSeq" id="WP_094235514.1">
    <property type="nucleotide sequence ID" value="NZ_CP022657.1"/>
</dbReference>
<dbReference type="SUPFAM" id="SSF46785">
    <property type="entry name" value="Winged helix' DNA-binding domain"/>
    <property type="match status" value="1"/>
</dbReference>
<protein>
    <submittedName>
        <fullName evidence="5">Transcriptional regulator</fullName>
    </submittedName>
</protein>
<dbReference type="InterPro" id="IPR036388">
    <property type="entry name" value="WH-like_DNA-bd_sf"/>
</dbReference>
<dbReference type="PRINTS" id="PR00778">
    <property type="entry name" value="HTHARSR"/>
</dbReference>
<dbReference type="GO" id="GO:0003677">
    <property type="term" value="F:DNA binding"/>
    <property type="evidence" value="ECO:0007669"/>
    <property type="project" value="UniProtKB-KW"/>
</dbReference>
<dbReference type="GO" id="GO:0003700">
    <property type="term" value="F:DNA-binding transcription factor activity"/>
    <property type="evidence" value="ECO:0007669"/>
    <property type="project" value="InterPro"/>
</dbReference>
<reference evidence="5 6" key="1">
    <citation type="journal article" date="2015" name="Int. J. Syst. Evol. Microbiol.">
        <title>Tumebacillus algifaecis sp. nov., isolated from decomposing algal scum.</title>
        <authorList>
            <person name="Wu Y.F."/>
            <person name="Zhang B."/>
            <person name="Xing P."/>
            <person name="Wu Q.L."/>
            <person name="Liu S.J."/>
        </authorList>
    </citation>
    <scope>NUCLEOTIDE SEQUENCE [LARGE SCALE GENOMIC DNA]</scope>
    <source>
        <strain evidence="5 6">THMBR28</strain>
    </source>
</reference>
<evidence type="ECO:0000256" key="3">
    <source>
        <dbReference type="ARBA" id="ARBA00023163"/>
    </source>
</evidence>
<dbReference type="Gene3D" id="1.10.10.10">
    <property type="entry name" value="Winged helix-like DNA-binding domain superfamily/Winged helix DNA-binding domain"/>
    <property type="match status" value="1"/>
</dbReference>
<keyword evidence="3" id="KW-0804">Transcription</keyword>
<accession>A0A223CXZ1</accession>
<dbReference type="AlphaFoldDB" id="A0A223CXZ1"/>
<dbReference type="InterPro" id="IPR001845">
    <property type="entry name" value="HTH_ArsR_DNA-bd_dom"/>
</dbReference>
<dbReference type="EMBL" id="CP022657">
    <property type="protein sequence ID" value="ASS74260.1"/>
    <property type="molecule type" value="Genomic_DNA"/>
</dbReference>
<dbReference type="CDD" id="cd00090">
    <property type="entry name" value="HTH_ARSR"/>
    <property type="match status" value="1"/>
</dbReference>
<name>A0A223CXZ1_9BACL</name>
<evidence type="ECO:0000259" key="4">
    <source>
        <dbReference type="PROSITE" id="PS50987"/>
    </source>
</evidence>
<gene>
    <name evidence="5" type="ORF">CIG75_04180</name>
</gene>
<dbReference type="InterPro" id="IPR011991">
    <property type="entry name" value="ArsR-like_HTH"/>
</dbReference>
<proteinExistence type="predicted"/>
<dbReference type="OrthoDB" id="9798835at2"/>
<keyword evidence="2" id="KW-0238">DNA-binding</keyword>
<evidence type="ECO:0000256" key="1">
    <source>
        <dbReference type="ARBA" id="ARBA00023015"/>
    </source>
</evidence>
<keyword evidence="6" id="KW-1185">Reference proteome</keyword>